<dbReference type="Proteomes" id="UP000536711">
    <property type="component" value="Unassembled WGS sequence"/>
</dbReference>
<reference evidence="2 3" key="1">
    <citation type="submission" date="2020-01" db="EMBL/GenBank/DDBJ databases">
        <title>Identification and distribution of gene clusters putatively required for synthesis of sphingolipid metabolism inhibitors in phylogenetically diverse species of the filamentous fungus Fusarium.</title>
        <authorList>
            <person name="Kim H.-S."/>
            <person name="Busman M."/>
            <person name="Brown D.W."/>
            <person name="Divon H."/>
            <person name="Uhlig S."/>
            <person name="Proctor R.H."/>
        </authorList>
    </citation>
    <scope>NUCLEOTIDE SEQUENCE [LARGE SCALE GENOMIC DNA]</scope>
    <source>
        <strain evidence="2 3">NRRL 13308</strain>
    </source>
</reference>
<organism evidence="2 3">
    <name type="scientific">Fusarium acutatum</name>
    <dbReference type="NCBI Taxonomy" id="78861"/>
    <lineage>
        <taxon>Eukaryota</taxon>
        <taxon>Fungi</taxon>
        <taxon>Dikarya</taxon>
        <taxon>Ascomycota</taxon>
        <taxon>Pezizomycotina</taxon>
        <taxon>Sordariomycetes</taxon>
        <taxon>Hypocreomycetidae</taxon>
        <taxon>Hypocreales</taxon>
        <taxon>Nectriaceae</taxon>
        <taxon>Fusarium</taxon>
        <taxon>Fusarium fujikuroi species complex</taxon>
    </lineage>
</organism>
<feature type="compositionally biased region" description="Basic and acidic residues" evidence="1">
    <location>
        <begin position="286"/>
        <end position="295"/>
    </location>
</feature>
<accession>A0A8H4J983</accession>
<gene>
    <name evidence="2" type="ORF">FACUT_13799</name>
</gene>
<protein>
    <submittedName>
        <fullName evidence="2">Atp-dependent helicase</fullName>
    </submittedName>
</protein>
<keyword evidence="2" id="KW-0378">Hydrolase</keyword>
<comment type="caution">
    <text evidence="2">The sequence shown here is derived from an EMBL/GenBank/DDBJ whole genome shotgun (WGS) entry which is preliminary data.</text>
</comment>
<feature type="region of interest" description="Disordered" evidence="1">
    <location>
        <begin position="286"/>
        <end position="312"/>
    </location>
</feature>
<proteinExistence type="predicted"/>
<keyword evidence="2" id="KW-0347">Helicase</keyword>
<dbReference type="EMBL" id="JAADJF010000643">
    <property type="protein sequence ID" value="KAF4414965.1"/>
    <property type="molecule type" value="Genomic_DNA"/>
</dbReference>
<dbReference type="AlphaFoldDB" id="A0A8H4J983"/>
<keyword evidence="2" id="KW-0547">Nucleotide-binding</keyword>
<evidence type="ECO:0000256" key="1">
    <source>
        <dbReference type="SAM" id="MobiDB-lite"/>
    </source>
</evidence>
<dbReference type="OrthoDB" id="10671023at2759"/>
<evidence type="ECO:0000313" key="3">
    <source>
        <dbReference type="Proteomes" id="UP000536711"/>
    </source>
</evidence>
<name>A0A8H4J983_9HYPO</name>
<keyword evidence="2" id="KW-0067">ATP-binding</keyword>
<dbReference type="GO" id="GO:0004386">
    <property type="term" value="F:helicase activity"/>
    <property type="evidence" value="ECO:0007669"/>
    <property type="project" value="UniProtKB-KW"/>
</dbReference>
<sequence length="394" mass="43617">MVKERPTPVTSGKHGWNSLNDCHAKRGCAAMKPAADSTRKLRDCGPTDTEAIGDPCSHIFSTHAPLCNLRGHHSGAKFPLVHKFNGPLQKAMLSPLDDSLNGNAFMPLRLQMRVIVCATSVRLLIAVFRRGFPRYVEPGFMDEAQRLSVATTRAIQAESVLMHPAIAFRSRQGNRVPTDYTSKEDAEYSPFGYGCFVTSRPTKKCVVPRRQDHRRDLCAEQLPHRPFPCFSDMAFTHLLGENIFLEIKDTRKPLSLNPGDYANRVRSRSASKANAAHSFRTDVRQYETKTIERPKPSQTLKKAHVPEGTSSADDDTYATLRCLLGPERHEAQSLCETTASPNGQLAVSHFLGGRGRADNLTATQARGSHSQSLENAQNRMLVRATDMIPEVEAG</sequence>
<evidence type="ECO:0000313" key="2">
    <source>
        <dbReference type="EMBL" id="KAF4414965.1"/>
    </source>
</evidence>
<keyword evidence="3" id="KW-1185">Reference proteome</keyword>